<dbReference type="InterPro" id="IPR023210">
    <property type="entry name" value="NADP_OxRdtase_dom"/>
</dbReference>
<dbReference type="AlphaFoldDB" id="A0A4Z0M033"/>
<gene>
    <name evidence="2" type="ORF">E4634_12105</name>
</gene>
<comment type="caution">
    <text evidence="2">The sequence shown here is derived from an EMBL/GenBank/DDBJ whole genome shotgun (WGS) entry which is preliminary data.</text>
</comment>
<reference evidence="2 3" key="1">
    <citation type="submission" date="2019-04" db="EMBL/GenBank/DDBJ databases">
        <title>Taxonomy of novel Haliea sp. from mangrove soil of West Coast of India.</title>
        <authorList>
            <person name="Verma A."/>
            <person name="Kumar P."/>
            <person name="Krishnamurthi S."/>
        </authorList>
    </citation>
    <scope>NUCLEOTIDE SEQUENCE [LARGE SCALE GENOMIC DNA]</scope>
    <source>
        <strain evidence="2 3">SAOS-164</strain>
    </source>
</reference>
<dbReference type="RefSeq" id="WP_135444237.1">
    <property type="nucleotide sequence ID" value="NZ_SRLE01000008.1"/>
</dbReference>
<dbReference type="OrthoDB" id="9768851at2"/>
<feature type="domain" description="NADP-dependent oxidoreductase" evidence="1">
    <location>
        <begin position="21"/>
        <end position="326"/>
    </location>
</feature>
<dbReference type="GO" id="GO:0005829">
    <property type="term" value="C:cytosol"/>
    <property type="evidence" value="ECO:0007669"/>
    <property type="project" value="TreeGrafter"/>
</dbReference>
<dbReference type="PANTHER" id="PTHR42686:SF1">
    <property type="entry name" value="GH17980P-RELATED"/>
    <property type="match status" value="1"/>
</dbReference>
<proteinExistence type="predicted"/>
<dbReference type="Gene3D" id="3.20.20.100">
    <property type="entry name" value="NADP-dependent oxidoreductase domain"/>
    <property type="match status" value="1"/>
</dbReference>
<evidence type="ECO:0000259" key="1">
    <source>
        <dbReference type="Pfam" id="PF00248"/>
    </source>
</evidence>
<sequence>MDPSTRRPLGASGLEVSVASYGGGSLGNFFRRMSNAEAAAILEAAWAGGIRYFDTAPVYGRGRSERRLGAFLGELPRDEFIVSTKVGRIMEPARGAVEEDGIFLDPAPFNVVYDYTYDGIMRSHEHSLQRLGLDRVDILYVHDIDQMIHGEEHAARLRDLREGGIRALEELRGAQVISAYGLGVNQVETCLQCLDYAAPDAFLLAGRFTLLEQRAALPLLDKCLHREVSIVAGGVFNSGILATGPVPGAHYNYGEASGEVCEVVARMQALCGEYGVELATAALQFPLSHPAVASVLLGVGTMSSLQRNLDGLRAQVPTQLWDALAELGMATPEAIGN</sequence>
<dbReference type="EMBL" id="SRLE01000008">
    <property type="protein sequence ID" value="TGD73022.1"/>
    <property type="molecule type" value="Genomic_DNA"/>
</dbReference>
<accession>A0A4Z0M033</accession>
<evidence type="ECO:0000313" key="2">
    <source>
        <dbReference type="EMBL" id="TGD73022.1"/>
    </source>
</evidence>
<organism evidence="2 3">
    <name type="scientific">Mangrovimicrobium sediminis</name>
    <dbReference type="NCBI Taxonomy" id="2562682"/>
    <lineage>
        <taxon>Bacteria</taxon>
        <taxon>Pseudomonadati</taxon>
        <taxon>Pseudomonadota</taxon>
        <taxon>Gammaproteobacteria</taxon>
        <taxon>Cellvibrionales</taxon>
        <taxon>Halieaceae</taxon>
        <taxon>Mangrovimicrobium</taxon>
    </lineage>
</organism>
<dbReference type="InterPro" id="IPR020471">
    <property type="entry name" value="AKR"/>
</dbReference>
<evidence type="ECO:0000313" key="3">
    <source>
        <dbReference type="Proteomes" id="UP000298050"/>
    </source>
</evidence>
<dbReference type="Pfam" id="PF00248">
    <property type="entry name" value="Aldo_ket_red"/>
    <property type="match status" value="1"/>
</dbReference>
<protein>
    <submittedName>
        <fullName evidence="2">Aldo/keto reductase</fullName>
    </submittedName>
</protein>
<keyword evidence="3" id="KW-1185">Reference proteome</keyword>
<dbReference type="SUPFAM" id="SSF51430">
    <property type="entry name" value="NAD(P)-linked oxidoreductase"/>
    <property type="match status" value="1"/>
</dbReference>
<dbReference type="Proteomes" id="UP000298050">
    <property type="component" value="Unassembled WGS sequence"/>
</dbReference>
<name>A0A4Z0M033_9GAMM</name>
<dbReference type="GO" id="GO:0016491">
    <property type="term" value="F:oxidoreductase activity"/>
    <property type="evidence" value="ECO:0007669"/>
    <property type="project" value="InterPro"/>
</dbReference>
<dbReference type="InterPro" id="IPR036812">
    <property type="entry name" value="NAD(P)_OxRdtase_dom_sf"/>
</dbReference>
<dbReference type="PANTHER" id="PTHR42686">
    <property type="entry name" value="GH17980P-RELATED"/>
    <property type="match status" value="1"/>
</dbReference>